<dbReference type="Proteomes" id="UP000192277">
    <property type="component" value="Unassembled WGS sequence"/>
</dbReference>
<dbReference type="InterPro" id="IPR011047">
    <property type="entry name" value="Quinoprotein_ADH-like_sf"/>
</dbReference>
<evidence type="ECO:0000313" key="2">
    <source>
        <dbReference type="EMBL" id="OQP40438.1"/>
    </source>
</evidence>
<evidence type="ECO:0000313" key="3">
    <source>
        <dbReference type="Proteomes" id="UP000192277"/>
    </source>
</evidence>
<dbReference type="SUPFAM" id="SSF50998">
    <property type="entry name" value="Quinoprotein alcohol dehydrogenase-like"/>
    <property type="match status" value="1"/>
</dbReference>
<reference evidence="2 3" key="1">
    <citation type="submission" date="2016-04" db="EMBL/GenBank/DDBJ databases">
        <authorList>
            <person name="Chen L."/>
            <person name="Zhuang W."/>
            <person name="Wang G."/>
        </authorList>
    </citation>
    <scope>NUCLEOTIDE SEQUENCE [LARGE SCALE GENOMIC DNA]</scope>
    <source>
        <strain evidence="3">GR20</strain>
    </source>
</reference>
<dbReference type="InterPro" id="IPR013431">
    <property type="entry name" value="Delta_60_rpt"/>
</dbReference>
<dbReference type="Gene3D" id="2.120.10.30">
    <property type="entry name" value="TolB, C-terminal domain"/>
    <property type="match status" value="2"/>
</dbReference>
<dbReference type="PANTHER" id="PTHR35580">
    <property type="entry name" value="CELL SURFACE GLYCOPROTEIN (S-LAYER PROTEIN)-LIKE PROTEIN"/>
    <property type="match status" value="1"/>
</dbReference>
<dbReference type="Pfam" id="PF06739">
    <property type="entry name" value="SBBP"/>
    <property type="match status" value="5"/>
</dbReference>
<protein>
    <recommendedName>
        <fullName evidence="1">Secretion system C-terminal sorting domain-containing protein</fullName>
    </recommendedName>
</protein>
<keyword evidence="3" id="KW-1185">Reference proteome</keyword>
<accession>A0ABX3NNF5</accession>
<organism evidence="2 3">
    <name type="scientific">Niastella koreensis</name>
    <dbReference type="NCBI Taxonomy" id="354356"/>
    <lineage>
        <taxon>Bacteria</taxon>
        <taxon>Pseudomonadati</taxon>
        <taxon>Bacteroidota</taxon>
        <taxon>Chitinophagia</taxon>
        <taxon>Chitinophagales</taxon>
        <taxon>Chitinophagaceae</taxon>
        <taxon>Niastella</taxon>
    </lineage>
</organism>
<dbReference type="InterPro" id="IPR010620">
    <property type="entry name" value="SBBP_repeat"/>
</dbReference>
<dbReference type="Pfam" id="PF18962">
    <property type="entry name" value="Por_Secre_tail"/>
    <property type="match status" value="1"/>
</dbReference>
<dbReference type="Gene3D" id="2.60.40.4070">
    <property type="match status" value="1"/>
</dbReference>
<dbReference type="NCBIfam" id="TIGR04183">
    <property type="entry name" value="Por_Secre_tail"/>
    <property type="match status" value="1"/>
</dbReference>
<dbReference type="PANTHER" id="PTHR35580:SF1">
    <property type="entry name" value="PHYTASE-LIKE DOMAIN-CONTAINING PROTEIN"/>
    <property type="match status" value="1"/>
</dbReference>
<comment type="caution">
    <text evidence="2">The sequence shown here is derived from an EMBL/GenBank/DDBJ whole genome shotgun (WGS) entry which is preliminary data.</text>
</comment>
<gene>
    <name evidence="2" type="ORF">A4D02_16120</name>
</gene>
<dbReference type="NCBIfam" id="TIGR02608">
    <property type="entry name" value="delta_60_rpt"/>
    <property type="match status" value="2"/>
</dbReference>
<dbReference type="InterPro" id="IPR011042">
    <property type="entry name" value="6-blade_b-propeller_TolB-like"/>
</dbReference>
<sequence length="554" mass="59781">MGFSQLTQQWSARFNGTGNGADQARSLVIDNDGNVYITGSATGPGTGLDYRTIKYGPNGQIKWKALWNGSANGDDEAFSIALDGMGNVYVTGRSIGTGTAGYDIVTVKYNSSGVRQWSARYNDPNNGFDWGKSIAADSKGNVYITGVAGLGANTTSDYVTIKYNTNGTRLWLANYSGPGRNDEANALALDKDGNVYVTGRSPAGIDLDEMDMDYATVKYDNNGHQIWVRRYNSPYMYNEFDEALDIKVDPYGNVYVTGRSAPDNQESSNDYATVKYDAGGNQKWVARYNGPGNSTDDAMALAVDASLNVYVTGYSAAGPDETNFDYATVKYNKNGQQVWVRRYNGPANVHDQATALALDRNGNIYVTGHSMSTGTGYDFTTVKYNPAGDQQSVARYNGPANGFDGTAFLPSHPIAVDENCNVYVTGRSDGTGSGSDMITIKYSQPDALITGRLDQPSVASNAIPASLHVFVAPNPASVTTKISYELPVEGKVSIAIYDMLGRRIQTLLEATKPAGFHSIDFNVATIQTGMYTYQIMVKTAKSSWRATGKINVIK</sequence>
<evidence type="ECO:0000259" key="1">
    <source>
        <dbReference type="Pfam" id="PF18962"/>
    </source>
</evidence>
<name>A0ABX3NNF5_9BACT</name>
<dbReference type="SUPFAM" id="SSF63829">
    <property type="entry name" value="Calcium-dependent phosphotriesterase"/>
    <property type="match status" value="1"/>
</dbReference>
<proteinExistence type="predicted"/>
<dbReference type="InterPro" id="IPR026444">
    <property type="entry name" value="Secre_tail"/>
</dbReference>
<feature type="domain" description="Secretion system C-terminal sorting" evidence="1">
    <location>
        <begin position="473"/>
        <end position="540"/>
    </location>
</feature>
<dbReference type="EMBL" id="LWBO01000077">
    <property type="protein sequence ID" value="OQP40438.1"/>
    <property type="molecule type" value="Genomic_DNA"/>
</dbReference>
<dbReference type="InterPro" id="IPR052918">
    <property type="entry name" value="Motility_Chemotaxis_Reg"/>
</dbReference>